<reference evidence="1" key="1">
    <citation type="submission" date="2012-05" db="EMBL/GenBank/DDBJ databases">
        <authorList>
            <person name="Krishnakumar V."/>
            <person name="Cheung F."/>
            <person name="Xiao Y."/>
            <person name="Chan A."/>
            <person name="Moskal W.A."/>
            <person name="Town C.D."/>
        </authorList>
    </citation>
    <scope>NUCLEOTIDE SEQUENCE</scope>
</reference>
<sequence>MTLQITVCFSSTMVWQGHLKWDGIAGTSLHAISMKR</sequence>
<organism evidence="1">
    <name type="scientific">Lotus japonicus</name>
    <name type="common">Lotus corniculatus var. japonicus</name>
    <dbReference type="NCBI Taxonomy" id="34305"/>
    <lineage>
        <taxon>Eukaryota</taxon>
        <taxon>Viridiplantae</taxon>
        <taxon>Streptophyta</taxon>
        <taxon>Embryophyta</taxon>
        <taxon>Tracheophyta</taxon>
        <taxon>Spermatophyta</taxon>
        <taxon>Magnoliopsida</taxon>
        <taxon>eudicotyledons</taxon>
        <taxon>Gunneridae</taxon>
        <taxon>Pentapetalae</taxon>
        <taxon>rosids</taxon>
        <taxon>fabids</taxon>
        <taxon>Fabales</taxon>
        <taxon>Fabaceae</taxon>
        <taxon>Papilionoideae</taxon>
        <taxon>50 kb inversion clade</taxon>
        <taxon>NPAAA clade</taxon>
        <taxon>Hologalegina</taxon>
        <taxon>robinioid clade</taxon>
        <taxon>Loteae</taxon>
        <taxon>Lotus</taxon>
    </lineage>
</organism>
<dbReference type="AlphaFoldDB" id="I3SKJ3"/>
<accession>I3SKJ3</accession>
<name>I3SKJ3_LOTJA</name>
<proteinExistence type="evidence at transcript level"/>
<protein>
    <submittedName>
        <fullName evidence="1">Uncharacterized protein</fullName>
    </submittedName>
</protein>
<evidence type="ECO:0000313" key="1">
    <source>
        <dbReference type="EMBL" id="AFK40785.1"/>
    </source>
</evidence>
<dbReference type="EMBL" id="BT140991">
    <property type="protein sequence ID" value="AFK40785.1"/>
    <property type="molecule type" value="mRNA"/>
</dbReference>